<dbReference type="Proteomes" id="UP000176923">
    <property type="component" value="Unassembled WGS sequence"/>
</dbReference>
<dbReference type="GO" id="GO:1990904">
    <property type="term" value="C:ribonucleoprotein complex"/>
    <property type="evidence" value="ECO:0007669"/>
    <property type="project" value="TreeGrafter"/>
</dbReference>
<dbReference type="FunFam" id="3.30.70.870:FF:000003">
    <property type="entry name" value="GTP-binding protein TypA"/>
    <property type="match status" value="1"/>
</dbReference>
<dbReference type="InterPro" id="IPR042116">
    <property type="entry name" value="TypA/BipA_C"/>
</dbReference>
<dbReference type="GO" id="GO:0003924">
    <property type="term" value="F:GTPase activity"/>
    <property type="evidence" value="ECO:0007669"/>
    <property type="project" value="InterPro"/>
</dbReference>
<dbReference type="InterPro" id="IPR047042">
    <property type="entry name" value="BipA_II"/>
</dbReference>
<evidence type="ECO:0000256" key="1">
    <source>
        <dbReference type="ARBA" id="ARBA00023134"/>
    </source>
</evidence>
<dbReference type="PROSITE" id="PS51722">
    <property type="entry name" value="G_TR_2"/>
    <property type="match status" value="1"/>
</dbReference>
<dbReference type="Pfam" id="PF00009">
    <property type="entry name" value="GTP_EFTU"/>
    <property type="match status" value="1"/>
</dbReference>
<dbReference type="NCBIfam" id="TIGR01394">
    <property type="entry name" value="TypA_BipA"/>
    <property type="match status" value="1"/>
</dbReference>
<dbReference type="NCBIfam" id="TIGR00231">
    <property type="entry name" value="small_GTP"/>
    <property type="match status" value="1"/>
</dbReference>
<dbReference type="FunFam" id="2.40.50.250:FF:000001">
    <property type="entry name" value="GTP-binding protein TypA"/>
    <property type="match status" value="1"/>
</dbReference>
<dbReference type="InterPro" id="IPR006298">
    <property type="entry name" value="BipA"/>
</dbReference>
<dbReference type="CDD" id="cd03710">
    <property type="entry name" value="BipA_TypA_C"/>
    <property type="match status" value="1"/>
</dbReference>
<comment type="caution">
    <text evidence="4">The sequence shown here is derived from an EMBL/GenBank/DDBJ whole genome shotgun (WGS) entry which is preliminary data.</text>
</comment>
<dbReference type="InterPro" id="IPR048876">
    <property type="entry name" value="BipA_C"/>
</dbReference>
<dbReference type="FunFam" id="3.40.50.300:FF:000055">
    <property type="entry name" value="GTP-binding protein TypA"/>
    <property type="match status" value="1"/>
</dbReference>
<dbReference type="PANTHER" id="PTHR42908">
    <property type="entry name" value="TRANSLATION ELONGATION FACTOR-RELATED"/>
    <property type="match status" value="1"/>
</dbReference>
<dbReference type="Gene3D" id="2.40.30.10">
    <property type="entry name" value="Translation factors"/>
    <property type="match status" value="1"/>
</dbReference>
<feature type="domain" description="Tr-type G" evidence="3">
    <location>
        <begin position="1"/>
        <end position="204"/>
    </location>
</feature>
<dbReference type="Pfam" id="PF21018">
    <property type="entry name" value="BipA_C"/>
    <property type="match status" value="1"/>
</dbReference>
<accession>A0A1F5ZVB3</accession>
<evidence type="ECO:0000256" key="2">
    <source>
        <dbReference type="ARBA" id="ARBA00035722"/>
    </source>
</evidence>
<proteinExistence type="predicted"/>
<protein>
    <recommendedName>
        <fullName evidence="2">50S ribosomal subunit assembly factor BipA</fullName>
    </recommendedName>
</protein>
<dbReference type="GO" id="GO:0005525">
    <property type="term" value="F:GTP binding"/>
    <property type="evidence" value="ECO:0007669"/>
    <property type="project" value="UniProtKB-KW"/>
</dbReference>
<dbReference type="InterPro" id="IPR027417">
    <property type="entry name" value="P-loop_NTPase"/>
</dbReference>
<name>A0A1F5ZVB3_9BACT</name>
<dbReference type="EMBL" id="MFJL01000015">
    <property type="protein sequence ID" value="OGG16072.1"/>
    <property type="molecule type" value="Genomic_DNA"/>
</dbReference>
<evidence type="ECO:0000259" key="3">
    <source>
        <dbReference type="PROSITE" id="PS51722"/>
    </source>
</evidence>
<dbReference type="PROSITE" id="PS00301">
    <property type="entry name" value="G_TR_1"/>
    <property type="match status" value="1"/>
</dbReference>
<organism evidence="4 5">
    <name type="scientific">Candidatus Gottesmanbacteria bacterium RIFCSPHIGHO2_02_FULL_39_11</name>
    <dbReference type="NCBI Taxonomy" id="1798382"/>
    <lineage>
        <taxon>Bacteria</taxon>
        <taxon>Candidatus Gottesmaniibacteriota</taxon>
    </lineage>
</organism>
<evidence type="ECO:0000313" key="4">
    <source>
        <dbReference type="EMBL" id="OGG16072.1"/>
    </source>
</evidence>
<dbReference type="CDD" id="cd03691">
    <property type="entry name" value="BipA_TypA_II"/>
    <property type="match status" value="1"/>
</dbReference>
<dbReference type="InterPro" id="IPR000795">
    <property type="entry name" value="T_Tr_GTP-bd_dom"/>
</dbReference>
<dbReference type="InterPro" id="IPR035651">
    <property type="entry name" value="BipA_V"/>
</dbReference>
<dbReference type="Gene3D" id="3.40.50.300">
    <property type="entry name" value="P-loop containing nucleotide triphosphate hydrolases"/>
    <property type="match status" value="1"/>
</dbReference>
<reference evidence="4 5" key="1">
    <citation type="journal article" date="2016" name="Nat. Commun.">
        <title>Thousands of microbial genomes shed light on interconnected biogeochemical processes in an aquifer system.</title>
        <authorList>
            <person name="Anantharaman K."/>
            <person name="Brown C.T."/>
            <person name="Hug L.A."/>
            <person name="Sharon I."/>
            <person name="Castelle C.J."/>
            <person name="Probst A.J."/>
            <person name="Thomas B.C."/>
            <person name="Singh A."/>
            <person name="Wilkins M.J."/>
            <person name="Karaoz U."/>
            <person name="Brodie E.L."/>
            <person name="Williams K.H."/>
            <person name="Hubbard S.S."/>
            <person name="Banfield J.F."/>
        </authorList>
    </citation>
    <scope>NUCLEOTIDE SEQUENCE [LARGE SCALE GENOMIC DNA]</scope>
</reference>
<dbReference type="STRING" id="1798382.A3D77_02035"/>
<dbReference type="FunFam" id="3.30.70.240:FF:000002">
    <property type="entry name" value="GTP-binding protein TypA"/>
    <property type="match status" value="1"/>
</dbReference>
<evidence type="ECO:0000313" key="5">
    <source>
        <dbReference type="Proteomes" id="UP000176923"/>
    </source>
</evidence>
<gene>
    <name evidence="4" type="ORF">A3D77_02035</name>
</gene>
<dbReference type="InterPro" id="IPR047041">
    <property type="entry name" value="BipA_GTP-bd_dom"/>
</dbReference>
<dbReference type="InterPro" id="IPR005225">
    <property type="entry name" value="Small_GTP-bd"/>
</dbReference>
<dbReference type="Pfam" id="PF00679">
    <property type="entry name" value="EFG_C"/>
    <property type="match status" value="1"/>
</dbReference>
<keyword evidence="1" id="KW-0342">GTP-binding</keyword>
<dbReference type="Pfam" id="PF03144">
    <property type="entry name" value="GTP_EFTU_D2"/>
    <property type="match status" value="1"/>
</dbReference>
<dbReference type="InterPro" id="IPR009000">
    <property type="entry name" value="Transl_B-barrel_sf"/>
</dbReference>
<dbReference type="CDD" id="cd01891">
    <property type="entry name" value="TypA_BipA"/>
    <property type="match status" value="1"/>
</dbReference>
<dbReference type="SUPFAM" id="SSF50447">
    <property type="entry name" value="Translation proteins"/>
    <property type="match status" value="1"/>
</dbReference>
<dbReference type="PRINTS" id="PR00315">
    <property type="entry name" value="ELONGATNFCT"/>
</dbReference>
<dbReference type="PANTHER" id="PTHR42908:SF8">
    <property type="entry name" value="TR-TYPE G DOMAIN-CONTAINING PROTEIN"/>
    <property type="match status" value="1"/>
</dbReference>
<dbReference type="Gene3D" id="3.30.70.240">
    <property type="match status" value="1"/>
</dbReference>
<sequence>MDIRNIAIIAHVDHGKTTLVDAMLKQTHTFRENQKEMQEELIMDSNDLEREKGITILAKNTSVQYKDTKINIIDTPGHADFGGEVERIMNMASGAILLVDAAEGPLPQTKFVLKKALEAKLKIILIINKIDKRDARPAEILTEVENLFLELAADEHSLHFTILYAVGRDGKAFFELPEHYDKDTPGNLAPLFETILKEIPPSAVGEEKPFQMMISTLDFDNYVGKLCIGRVNQGKIRIGQSVSVVDEGKVIAQAKITKLYTSIGLLRMEVPEVSAGDIVAVAGVLDLTIGQTITDLSYPVSLPKIKVEEPTIKITIGPNTSPLSGKDGKFVTGKQIKERLLKEKETNLGLRIQEDVNGKNFTVAGRGELHLAVLIENMRREGFEMEVSKPQVIYKTIEGVVSEPFEEVTIDVPSEHVGVVTEEMGKRKGEMVNMISEPNNTTRFVYKISSQNLLGIRNSLLTQTRGTGTISTFFLGYFPKLAKMESIRNGVLVATDPGPSTGYGLENAQARGTLFIGAGAAVYEGMVVGVNSRAEDIEINVCKTKKLTNVRNETAEIAIQLTPPITLSLEQCLDFLGDDELLEVTPKILRIRKRYLSLTQRKIMGRRGE</sequence>
<dbReference type="GO" id="GO:0005829">
    <property type="term" value="C:cytosol"/>
    <property type="evidence" value="ECO:0007669"/>
    <property type="project" value="TreeGrafter"/>
</dbReference>
<dbReference type="InterPro" id="IPR000640">
    <property type="entry name" value="EFG_V-like"/>
</dbReference>
<dbReference type="SUPFAM" id="SSF52540">
    <property type="entry name" value="P-loop containing nucleoside triphosphate hydrolases"/>
    <property type="match status" value="1"/>
</dbReference>
<dbReference type="InterPro" id="IPR031157">
    <property type="entry name" value="G_TR_CS"/>
</dbReference>
<dbReference type="Gene3D" id="3.30.70.870">
    <property type="entry name" value="Elongation Factor G (Translational Gtpase), domain 3"/>
    <property type="match status" value="1"/>
</dbReference>
<keyword evidence="1" id="KW-0547">Nucleotide-binding</keyword>
<dbReference type="InterPro" id="IPR035647">
    <property type="entry name" value="EFG_III/V"/>
</dbReference>
<dbReference type="InterPro" id="IPR004161">
    <property type="entry name" value="EFTu-like_2"/>
</dbReference>
<dbReference type="Gene3D" id="2.40.50.250">
    <property type="entry name" value="bipa protein"/>
    <property type="match status" value="1"/>
</dbReference>
<dbReference type="SUPFAM" id="SSF54980">
    <property type="entry name" value="EF-G C-terminal domain-like"/>
    <property type="match status" value="2"/>
</dbReference>
<dbReference type="AlphaFoldDB" id="A0A1F5ZVB3"/>